<keyword evidence="3" id="KW-1185">Reference proteome</keyword>
<name>A0ABZ2LQ29_9BACT</name>
<evidence type="ECO:0008006" key="4">
    <source>
        <dbReference type="Google" id="ProtNLM"/>
    </source>
</evidence>
<dbReference type="Proteomes" id="UP001370348">
    <property type="component" value="Chromosome"/>
</dbReference>
<accession>A0ABZ2LQ29</accession>
<evidence type="ECO:0000256" key="1">
    <source>
        <dbReference type="SAM" id="SignalP"/>
    </source>
</evidence>
<sequence length="444" mass="46785">MKSLRTVRASALGLLILGFACAPGCAPSESEDPGFTIDENGRLAPRDVSDSAEVEDGKVSLPITAANEEWVAGLAPGNVIAGNWDTRGNIEESLNPRGFLRKVASIKKTGDRIVITTEPAELNELLYGHLHIDSDKGGLPIFPDAPKVAPAANLKSANLRLLEGGSGSNGNSGVKGSVGHKGKTEVDFRDGVFNFNSHFEADYELKKWAGIPTGVKSAYSKFNTSATVGFSIDVKVEEKFTDEWALPLDQFKMRAPIGASGLTVEIGPSIKCGGSAQGKFKATAKVELKGELTAGFNYKDGNTSLIKDPTTFTPTFTIQSSEGGYTADLKCSMKLDVTIYALDMLGIGFALGPYGKIGSKSCTAAATDGGEAKPGVSFFAEEGIEFSVKLKAKTPIIPISTIEHTLWDTVIKPRGGETPRADSKCCLPGTDGALVVCRTPLGSN</sequence>
<evidence type="ECO:0000313" key="3">
    <source>
        <dbReference type="Proteomes" id="UP001370348"/>
    </source>
</evidence>
<keyword evidence="1" id="KW-0732">Signal</keyword>
<reference evidence="2 3" key="1">
    <citation type="submission" date="2021-12" db="EMBL/GenBank/DDBJ databases">
        <title>Discovery of the Pendulisporaceae a myxobacterial family with distinct sporulation behavior and unique specialized metabolism.</title>
        <authorList>
            <person name="Garcia R."/>
            <person name="Popoff A."/>
            <person name="Bader C.D."/>
            <person name="Loehr J."/>
            <person name="Walesch S."/>
            <person name="Walt C."/>
            <person name="Boldt J."/>
            <person name="Bunk B."/>
            <person name="Haeckl F.J.F.P.J."/>
            <person name="Gunesch A.P."/>
            <person name="Birkelbach J."/>
            <person name="Nuebel U."/>
            <person name="Pietschmann T."/>
            <person name="Bach T."/>
            <person name="Mueller R."/>
        </authorList>
    </citation>
    <scope>NUCLEOTIDE SEQUENCE [LARGE SCALE GENOMIC DNA]</scope>
    <source>
        <strain evidence="2 3">MSr11954</strain>
    </source>
</reference>
<dbReference type="EMBL" id="CP089984">
    <property type="protein sequence ID" value="WXB13029.1"/>
    <property type="molecule type" value="Genomic_DNA"/>
</dbReference>
<organism evidence="2 3">
    <name type="scientific">Pendulispora albinea</name>
    <dbReference type="NCBI Taxonomy" id="2741071"/>
    <lineage>
        <taxon>Bacteria</taxon>
        <taxon>Pseudomonadati</taxon>
        <taxon>Myxococcota</taxon>
        <taxon>Myxococcia</taxon>
        <taxon>Myxococcales</taxon>
        <taxon>Sorangiineae</taxon>
        <taxon>Pendulisporaceae</taxon>
        <taxon>Pendulispora</taxon>
    </lineage>
</organism>
<protein>
    <recommendedName>
        <fullName evidence="4">Lipoprotein</fullName>
    </recommendedName>
</protein>
<feature type="chain" id="PRO_5046291536" description="Lipoprotein" evidence="1">
    <location>
        <begin position="23"/>
        <end position="444"/>
    </location>
</feature>
<gene>
    <name evidence="2" type="ORF">LZC94_34905</name>
</gene>
<evidence type="ECO:0000313" key="2">
    <source>
        <dbReference type="EMBL" id="WXB13029.1"/>
    </source>
</evidence>
<feature type="signal peptide" evidence="1">
    <location>
        <begin position="1"/>
        <end position="22"/>
    </location>
</feature>
<dbReference type="RefSeq" id="WP_394822648.1">
    <property type="nucleotide sequence ID" value="NZ_CP089984.1"/>
</dbReference>
<proteinExistence type="predicted"/>
<dbReference type="PROSITE" id="PS51257">
    <property type="entry name" value="PROKAR_LIPOPROTEIN"/>
    <property type="match status" value="1"/>
</dbReference>